<dbReference type="InParanoid" id="E9HIC2"/>
<dbReference type="Pfam" id="PF00069">
    <property type="entry name" value="Pkinase"/>
    <property type="match status" value="1"/>
</dbReference>
<evidence type="ECO:0000259" key="1">
    <source>
        <dbReference type="PROSITE" id="PS50011"/>
    </source>
</evidence>
<dbReference type="InterPro" id="IPR000719">
    <property type="entry name" value="Prot_kinase_dom"/>
</dbReference>
<protein>
    <recommendedName>
        <fullName evidence="1">Protein kinase domain-containing protein</fullName>
    </recommendedName>
</protein>
<dbReference type="AlphaFoldDB" id="E9HIC2"/>
<dbReference type="PANTHER" id="PTHR13954:SF6">
    <property type="entry name" value="NON-SPECIFIC SERINE_THREONINE PROTEIN KINASE"/>
    <property type="match status" value="1"/>
</dbReference>
<accession>E9HIC2</accession>
<dbReference type="Proteomes" id="UP000000305">
    <property type="component" value="Unassembled WGS sequence"/>
</dbReference>
<dbReference type="PhylomeDB" id="E9HIC2"/>
<dbReference type="STRING" id="6669.E9HIC2"/>
<organism evidence="2 3">
    <name type="scientific">Daphnia pulex</name>
    <name type="common">Water flea</name>
    <dbReference type="NCBI Taxonomy" id="6669"/>
    <lineage>
        <taxon>Eukaryota</taxon>
        <taxon>Metazoa</taxon>
        <taxon>Ecdysozoa</taxon>
        <taxon>Arthropoda</taxon>
        <taxon>Crustacea</taxon>
        <taxon>Branchiopoda</taxon>
        <taxon>Diplostraca</taxon>
        <taxon>Cladocera</taxon>
        <taxon>Anomopoda</taxon>
        <taxon>Daphniidae</taxon>
        <taxon>Daphnia</taxon>
    </lineage>
</organism>
<sequence length="98" mass="11563">MLDHRNVIKLFHVEEDLDFKIIALELCDASLDRLFLLEDDPKKYRGPMPPETEVLLQLAKGLEYIHQMGLVHRDIKPQNVLIRLDSTTQRVMMNYIIF</sequence>
<dbReference type="OrthoDB" id="68483at2759"/>
<dbReference type="PROSITE" id="PS50011">
    <property type="entry name" value="PROTEIN_KINASE_DOM"/>
    <property type="match status" value="1"/>
</dbReference>
<proteinExistence type="predicted"/>
<dbReference type="GO" id="GO:0004674">
    <property type="term" value="F:protein serine/threonine kinase activity"/>
    <property type="evidence" value="ECO:0007669"/>
    <property type="project" value="InterPro"/>
</dbReference>
<dbReference type="PANTHER" id="PTHR13954">
    <property type="entry name" value="IRE1-RELATED"/>
    <property type="match status" value="1"/>
</dbReference>
<dbReference type="eggNOG" id="KOG1027">
    <property type="taxonomic scope" value="Eukaryota"/>
</dbReference>
<dbReference type="InterPro" id="IPR008271">
    <property type="entry name" value="Ser/Thr_kinase_AS"/>
</dbReference>
<name>E9HIC2_DAPPU</name>
<dbReference type="InterPro" id="IPR045133">
    <property type="entry name" value="IRE1/2-like"/>
</dbReference>
<dbReference type="SUPFAM" id="SSF56112">
    <property type="entry name" value="Protein kinase-like (PK-like)"/>
    <property type="match status" value="1"/>
</dbReference>
<dbReference type="InterPro" id="IPR011009">
    <property type="entry name" value="Kinase-like_dom_sf"/>
</dbReference>
<dbReference type="HOGENOM" id="CLU_2335716_0_0_1"/>
<feature type="domain" description="Protein kinase" evidence="1">
    <location>
        <begin position="1"/>
        <end position="98"/>
    </location>
</feature>
<evidence type="ECO:0000313" key="2">
    <source>
        <dbReference type="EMBL" id="EFX68475.1"/>
    </source>
</evidence>
<keyword evidence="3" id="KW-1185">Reference proteome</keyword>
<dbReference type="GO" id="GO:0004521">
    <property type="term" value="F:RNA endonuclease activity"/>
    <property type="evidence" value="ECO:0007669"/>
    <property type="project" value="InterPro"/>
</dbReference>
<gene>
    <name evidence="2" type="ORF">DAPPUDRAFT_260025</name>
</gene>
<reference evidence="2 3" key="1">
    <citation type="journal article" date="2011" name="Science">
        <title>The ecoresponsive genome of Daphnia pulex.</title>
        <authorList>
            <person name="Colbourne J.K."/>
            <person name="Pfrender M.E."/>
            <person name="Gilbert D."/>
            <person name="Thomas W.K."/>
            <person name="Tucker A."/>
            <person name="Oakley T.H."/>
            <person name="Tokishita S."/>
            <person name="Aerts A."/>
            <person name="Arnold G.J."/>
            <person name="Basu M.K."/>
            <person name="Bauer D.J."/>
            <person name="Caceres C.E."/>
            <person name="Carmel L."/>
            <person name="Casola C."/>
            <person name="Choi J.H."/>
            <person name="Detter J.C."/>
            <person name="Dong Q."/>
            <person name="Dusheyko S."/>
            <person name="Eads B.D."/>
            <person name="Frohlich T."/>
            <person name="Geiler-Samerotte K.A."/>
            <person name="Gerlach D."/>
            <person name="Hatcher P."/>
            <person name="Jogdeo S."/>
            <person name="Krijgsveld J."/>
            <person name="Kriventseva E.V."/>
            <person name="Kultz D."/>
            <person name="Laforsch C."/>
            <person name="Lindquist E."/>
            <person name="Lopez J."/>
            <person name="Manak J.R."/>
            <person name="Muller J."/>
            <person name="Pangilinan J."/>
            <person name="Patwardhan R.P."/>
            <person name="Pitluck S."/>
            <person name="Pritham E.J."/>
            <person name="Rechtsteiner A."/>
            <person name="Rho M."/>
            <person name="Rogozin I.B."/>
            <person name="Sakarya O."/>
            <person name="Salamov A."/>
            <person name="Schaack S."/>
            <person name="Shapiro H."/>
            <person name="Shiga Y."/>
            <person name="Skalitzky C."/>
            <person name="Smith Z."/>
            <person name="Souvorov A."/>
            <person name="Sung W."/>
            <person name="Tang Z."/>
            <person name="Tsuchiya D."/>
            <person name="Tu H."/>
            <person name="Vos H."/>
            <person name="Wang M."/>
            <person name="Wolf Y.I."/>
            <person name="Yamagata H."/>
            <person name="Yamada T."/>
            <person name="Ye Y."/>
            <person name="Shaw J.R."/>
            <person name="Andrews J."/>
            <person name="Crease T.J."/>
            <person name="Tang H."/>
            <person name="Lucas S.M."/>
            <person name="Robertson H.M."/>
            <person name="Bork P."/>
            <person name="Koonin E.V."/>
            <person name="Zdobnov E.M."/>
            <person name="Grigoriev I.V."/>
            <person name="Lynch M."/>
            <person name="Boore J.L."/>
        </authorList>
    </citation>
    <scope>NUCLEOTIDE SEQUENCE [LARGE SCALE GENOMIC DNA]</scope>
</reference>
<dbReference type="PROSITE" id="PS00108">
    <property type="entry name" value="PROTEIN_KINASE_ST"/>
    <property type="match status" value="1"/>
</dbReference>
<dbReference type="EMBL" id="GL732654">
    <property type="protein sequence ID" value="EFX68475.1"/>
    <property type="molecule type" value="Genomic_DNA"/>
</dbReference>
<dbReference type="GO" id="GO:0005524">
    <property type="term" value="F:ATP binding"/>
    <property type="evidence" value="ECO:0007669"/>
    <property type="project" value="InterPro"/>
</dbReference>
<dbReference type="KEGG" id="dpx:DAPPUDRAFT_260025"/>
<dbReference type="Gene3D" id="1.10.510.10">
    <property type="entry name" value="Transferase(Phosphotransferase) domain 1"/>
    <property type="match status" value="1"/>
</dbReference>
<dbReference type="GO" id="GO:0030968">
    <property type="term" value="P:endoplasmic reticulum unfolded protein response"/>
    <property type="evidence" value="ECO:0007669"/>
    <property type="project" value="InterPro"/>
</dbReference>
<evidence type="ECO:0000313" key="3">
    <source>
        <dbReference type="Proteomes" id="UP000000305"/>
    </source>
</evidence>